<dbReference type="PANTHER" id="PTHR43031">
    <property type="entry name" value="FAD-DEPENDENT OXIDOREDUCTASE"/>
    <property type="match status" value="1"/>
</dbReference>
<dbReference type="SUPFAM" id="SSF52821">
    <property type="entry name" value="Rhodanese/Cell cycle control phosphatase"/>
    <property type="match status" value="1"/>
</dbReference>
<dbReference type="InterPro" id="IPR050229">
    <property type="entry name" value="GlpE_sulfurtransferase"/>
</dbReference>
<gene>
    <name evidence="2" type="ORF">UFOPK3733_00599</name>
</gene>
<sequence>MAQVPEIDVEELAALLETAHLIDVREPDEYAEARVRGAILIPLATIPDSLDDIPKDRTVHVICAAGGRSARAVEFLRSNGIDAVNIAGGTMAWINSGADYASGDEPA</sequence>
<feature type="domain" description="Rhodanese" evidence="1">
    <location>
        <begin position="15"/>
        <end position="102"/>
    </location>
</feature>
<evidence type="ECO:0000259" key="1">
    <source>
        <dbReference type="PROSITE" id="PS50206"/>
    </source>
</evidence>
<dbReference type="AlphaFoldDB" id="A0A6J7II77"/>
<name>A0A6J7II77_9ZZZZ</name>
<dbReference type="Pfam" id="PF00581">
    <property type="entry name" value="Rhodanese"/>
    <property type="match status" value="1"/>
</dbReference>
<dbReference type="InterPro" id="IPR001763">
    <property type="entry name" value="Rhodanese-like_dom"/>
</dbReference>
<dbReference type="EMBL" id="CAFBNC010000019">
    <property type="protein sequence ID" value="CAB4929797.1"/>
    <property type="molecule type" value="Genomic_DNA"/>
</dbReference>
<proteinExistence type="predicted"/>
<reference evidence="2" key="1">
    <citation type="submission" date="2020-05" db="EMBL/GenBank/DDBJ databases">
        <authorList>
            <person name="Chiriac C."/>
            <person name="Salcher M."/>
            <person name="Ghai R."/>
            <person name="Kavagutti S V."/>
        </authorList>
    </citation>
    <scope>NUCLEOTIDE SEQUENCE</scope>
</reference>
<dbReference type="Gene3D" id="3.40.250.10">
    <property type="entry name" value="Rhodanese-like domain"/>
    <property type="match status" value="1"/>
</dbReference>
<dbReference type="PROSITE" id="PS50206">
    <property type="entry name" value="RHODANESE_3"/>
    <property type="match status" value="1"/>
</dbReference>
<dbReference type="CDD" id="cd00158">
    <property type="entry name" value="RHOD"/>
    <property type="match status" value="1"/>
</dbReference>
<evidence type="ECO:0000313" key="2">
    <source>
        <dbReference type="EMBL" id="CAB4929797.1"/>
    </source>
</evidence>
<dbReference type="SMART" id="SM00450">
    <property type="entry name" value="RHOD"/>
    <property type="match status" value="1"/>
</dbReference>
<organism evidence="2">
    <name type="scientific">freshwater metagenome</name>
    <dbReference type="NCBI Taxonomy" id="449393"/>
    <lineage>
        <taxon>unclassified sequences</taxon>
        <taxon>metagenomes</taxon>
        <taxon>ecological metagenomes</taxon>
    </lineage>
</organism>
<dbReference type="PANTHER" id="PTHR43031:SF1">
    <property type="entry name" value="PYRIDINE NUCLEOTIDE-DISULPHIDE OXIDOREDUCTASE"/>
    <property type="match status" value="1"/>
</dbReference>
<protein>
    <submittedName>
        <fullName evidence="2">Unannotated protein</fullName>
    </submittedName>
</protein>
<dbReference type="InterPro" id="IPR036873">
    <property type="entry name" value="Rhodanese-like_dom_sf"/>
</dbReference>
<accession>A0A6J7II77</accession>